<dbReference type="AlphaFoldDB" id="A0A6A6PQN8"/>
<keyword evidence="2" id="KW-0812">Transmembrane</keyword>
<evidence type="ECO:0008006" key="5">
    <source>
        <dbReference type="Google" id="ProtNLM"/>
    </source>
</evidence>
<evidence type="ECO:0000256" key="2">
    <source>
        <dbReference type="SAM" id="Phobius"/>
    </source>
</evidence>
<proteinExistence type="predicted"/>
<dbReference type="InterPro" id="IPR020999">
    <property type="entry name" value="Chitin_synth_reg_RCR"/>
</dbReference>
<dbReference type="Proteomes" id="UP000799767">
    <property type="component" value="Unassembled WGS sequence"/>
</dbReference>
<keyword evidence="2" id="KW-0472">Membrane</keyword>
<accession>A0A6A6PQN8</accession>
<feature type="region of interest" description="Disordered" evidence="1">
    <location>
        <begin position="122"/>
        <end position="172"/>
    </location>
</feature>
<name>A0A6A6PQN8_9PEZI</name>
<dbReference type="GeneID" id="54478213"/>
<dbReference type="OrthoDB" id="5400539at2759"/>
<protein>
    <recommendedName>
        <fullName evidence="5">Chitin synthesis regulation, resistance to congo red-domain-containing protein</fullName>
    </recommendedName>
</protein>
<keyword evidence="2" id="KW-1133">Transmembrane helix</keyword>
<dbReference type="RefSeq" id="XP_033588825.1">
    <property type="nucleotide sequence ID" value="XM_033737211.1"/>
</dbReference>
<feature type="transmembrane region" description="Helical" evidence="2">
    <location>
        <begin position="48"/>
        <end position="70"/>
    </location>
</feature>
<organism evidence="3 4">
    <name type="scientific">Neohortaea acidophila</name>
    <dbReference type="NCBI Taxonomy" id="245834"/>
    <lineage>
        <taxon>Eukaryota</taxon>
        <taxon>Fungi</taxon>
        <taxon>Dikarya</taxon>
        <taxon>Ascomycota</taxon>
        <taxon>Pezizomycotina</taxon>
        <taxon>Dothideomycetes</taxon>
        <taxon>Dothideomycetidae</taxon>
        <taxon>Mycosphaerellales</taxon>
        <taxon>Teratosphaeriaceae</taxon>
        <taxon>Neohortaea</taxon>
    </lineage>
</organism>
<reference evidence="3" key="1">
    <citation type="journal article" date="2020" name="Stud. Mycol.">
        <title>101 Dothideomycetes genomes: a test case for predicting lifestyles and emergence of pathogens.</title>
        <authorList>
            <person name="Haridas S."/>
            <person name="Albert R."/>
            <person name="Binder M."/>
            <person name="Bloem J."/>
            <person name="Labutti K."/>
            <person name="Salamov A."/>
            <person name="Andreopoulos B."/>
            <person name="Baker S."/>
            <person name="Barry K."/>
            <person name="Bills G."/>
            <person name="Bluhm B."/>
            <person name="Cannon C."/>
            <person name="Castanera R."/>
            <person name="Culley D."/>
            <person name="Daum C."/>
            <person name="Ezra D."/>
            <person name="Gonzalez J."/>
            <person name="Henrissat B."/>
            <person name="Kuo A."/>
            <person name="Liang C."/>
            <person name="Lipzen A."/>
            <person name="Lutzoni F."/>
            <person name="Magnuson J."/>
            <person name="Mondo S."/>
            <person name="Nolan M."/>
            <person name="Ohm R."/>
            <person name="Pangilinan J."/>
            <person name="Park H.-J."/>
            <person name="Ramirez L."/>
            <person name="Alfaro M."/>
            <person name="Sun H."/>
            <person name="Tritt A."/>
            <person name="Yoshinaga Y."/>
            <person name="Zwiers L.-H."/>
            <person name="Turgeon B."/>
            <person name="Goodwin S."/>
            <person name="Spatafora J."/>
            <person name="Crous P."/>
            <person name="Grigoriev I."/>
        </authorList>
    </citation>
    <scope>NUCLEOTIDE SEQUENCE</scope>
    <source>
        <strain evidence="3">CBS 113389</strain>
    </source>
</reference>
<evidence type="ECO:0000313" key="3">
    <source>
        <dbReference type="EMBL" id="KAF2482255.1"/>
    </source>
</evidence>
<dbReference type="Pfam" id="PF12273">
    <property type="entry name" value="RCR"/>
    <property type="match status" value="1"/>
</dbReference>
<keyword evidence="4" id="KW-1185">Reference proteome</keyword>
<evidence type="ECO:0000256" key="1">
    <source>
        <dbReference type="SAM" id="MobiDB-lite"/>
    </source>
</evidence>
<dbReference type="EMBL" id="MU001636">
    <property type="protein sequence ID" value="KAF2482255.1"/>
    <property type="molecule type" value="Genomic_DNA"/>
</dbReference>
<evidence type="ECO:0000313" key="4">
    <source>
        <dbReference type="Proteomes" id="UP000799767"/>
    </source>
</evidence>
<sequence length="172" mass="19085">MAVLHFPAWLHRRQSNNNGNGGLGYAGGSYNGYPSGHVPFWYTPAGLAVRYGIIAALFFIVLLFFVGGYFHAQRRIKKGKQPLAYHRWMLRAPAYNARPYPPPGSRPVYAYYSEPHNNNYQMEGYPPPPPAYHHAEASPPVYAPPPGASKAMADQTFRETTRVGESSGGGMR</sequence>
<gene>
    <name evidence="3" type="ORF">BDY17DRAFT_324549</name>
</gene>